<dbReference type="AlphaFoldDB" id="A0AAD9DBY1"/>
<gene>
    <name evidence="3" type="ORF">QTG54_009020</name>
</gene>
<proteinExistence type="predicted"/>
<feature type="repeat" description="TPR" evidence="1">
    <location>
        <begin position="304"/>
        <end position="337"/>
    </location>
</feature>
<feature type="compositionally biased region" description="Acidic residues" evidence="2">
    <location>
        <begin position="534"/>
        <end position="555"/>
    </location>
</feature>
<name>A0AAD9DBY1_9STRA</name>
<protein>
    <submittedName>
        <fullName evidence="3">Uncharacterized protein</fullName>
    </submittedName>
</protein>
<dbReference type="InterPro" id="IPR011990">
    <property type="entry name" value="TPR-like_helical_dom_sf"/>
</dbReference>
<evidence type="ECO:0000256" key="1">
    <source>
        <dbReference type="PROSITE-ProRule" id="PRU00339"/>
    </source>
</evidence>
<comment type="caution">
    <text evidence="3">The sequence shown here is derived from an EMBL/GenBank/DDBJ whole genome shotgun (WGS) entry which is preliminary data.</text>
</comment>
<feature type="region of interest" description="Disordered" evidence="2">
    <location>
        <begin position="513"/>
        <end position="560"/>
    </location>
</feature>
<accession>A0AAD9DBY1</accession>
<feature type="compositionally biased region" description="Basic residues" evidence="2">
    <location>
        <begin position="67"/>
        <end position="84"/>
    </location>
</feature>
<dbReference type="Gene3D" id="1.25.40.10">
    <property type="entry name" value="Tetratricopeptide repeat domain"/>
    <property type="match status" value="1"/>
</dbReference>
<feature type="compositionally biased region" description="Acidic residues" evidence="2">
    <location>
        <begin position="589"/>
        <end position="599"/>
    </location>
</feature>
<dbReference type="EMBL" id="JATAAI010000016">
    <property type="protein sequence ID" value="KAK1740070.1"/>
    <property type="molecule type" value="Genomic_DNA"/>
</dbReference>
<dbReference type="PROSITE" id="PS50005">
    <property type="entry name" value="TPR"/>
    <property type="match status" value="1"/>
</dbReference>
<feature type="region of interest" description="Disordered" evidence="2">
    <location>
        <begin position="1"/>
        <end position="84"/>
    </location>
</feature>
<feature type="compositionally biased region" description="Basic and acidic residues" evidence="2">
    <location>
        <begin position="520"/>
        <end position="533"/>
    </location>
</feature>
<dbReference type="SUPFAM" id="SSF81901">
    <property type="entry name" value="HCP-like"/>
    <property type="match status" value="1"/>
</dbReference>
<keyword evidence="4" id="KW-1185">Reference proteome</keyword>
<feature type="region of interest" description="Disordered" evidence="2">
    <location>
        <begin position="273"/>
        <end position="294"/>
    </location>
</feature>
<keyword evidence="1" id="KW-0802">TPR repeat</keyword>
<feature type="region of interest" description="Disordered" evidence="2">
    <location>
        <begin position="584"/>
        <end position="629"/>
    </location>
</feature>
<evidence type="ECO:0000256" key="2">
    <source>
        <dbReference type="SAM" id="MobiDB-lite"/>
    </source>
</evidence>
<sequence length="629" mass="72116">MAKTKSNHNKHRKKDAGNWSNADHEHRMATRIASLQKKRERKQRALLEQEEQNEEQLQPLDDDKPPAAKKPKHEQPLHQKRSKNYRNKHARLAQHVPEHTYKHTHLAHDGYEQIESSKLRLATSQIQRQVTALKERLEEWDPVEEAELAEAAAEGAVDETSMEHKLKLHAEHRKEDAMARAKAQSEVVLLHAKHGVNSSFHRRKHNLKKHERPGPETWKLKGAARPAWEVYDFDTRYQDPHVKAHEDANARARRVKNIIRLCKGRFALDNDEMDEASDSSDGDNNNNNSKKLFPTPQPYCRKYLSLLTQLGSLQLERKNYSSARKDFLEVLELEGTNWPYSITNARNQLMNMYMSTNRPASARKLWERLDNDGSAWIRYSAALIEYVSWNLLQEEGSTAESAERLLAKAIRGNVYVAFFLGWPQMFEKAMEYTEELVERGDSPSGSILEAIEYGCCVNDDKGLGMWGGTDGSLEWVRSVILKVLNTSDDEGSDANAEDKLVKADLMSWESKLAKEEEEYERERNEKEDMKANEEVIESDNEESSNHEEEDEEEPDSLMYAGMFRTAMDWLQDAGEFLQAPSYDFISTEDNTDEKDEVDDMTANQTANEDGLDDGDDSGSGTDDSSESEE</sequence>
<feature type="compositionally biased region" description="Basic residues" evidence="2">
    <location>
        <begin position="1"/>
        <end position="14"/>
    </location>
</feature>
<evidence type="ECO:0000313" key="3">
    <source>
        <dbReference type="EMBL" id="KAK1740070.1"/>
    </source>
</evidence>
<evidence type="ECO:0000313" key="4">
    <source>
        <dbReference type="Proteomes" id="UP001224775"/>
    </source>
</evidence>
<dbReference type="InterPro" id="IPR019734">
    <property type="entry name" value="TPR_rpt"/>
</dbReference>
<reference evidence="3" key="1">
    <citation type="submission" date="2023-06" db="EMBL/GenBank/DDBJ databases">
        <title>Survivors Of The Sea: Transcriptome response of Skeletonema marinoi to long-term dormancy.</title>
        <authorList>
            <person name="Pinder M.I.M."/>
            <person name="Kourtchenko O."/>
            <person name="Robertson E.K."/>
            <person name="Larsson T."/>
            <person name="Maumus F."/>
            <person name="Osuna-Cruz C.M."/>
            <person name="Vancaester E."/>
            <person name="Stenow R."/>
            <person name="Vandepoele K."/>
            <person name="Ploug H."/>
            <person name="Bruchert V."/>
            <person name="Godhe A."/>
            <person name="Topel M."/>
        </authorList>
    </citation>
    <scope>NUCLEOTIDE SEQUENCE</scope>
    <source>
        <strain evidence="3">R05AC</strain>
    </source>
</reference>
<organism evidence="3 4">
    <name type="scientific">Skeletonema marinoi</name>
    <dbReference type="NCBI Taxonomy" id="267567"/>
    <lineage>
        <taxon>Eukaryota</taxon>
        <taxon>Sar</taxon>
        <taxon>Stramenopiles</taxon>
        <taxon>Ochrophyta</taxon>
        <taxon>Bacillariophyta</taxon>
        <taxon>Coscinodiscophyceae</taxon>
        <taxon>Thalassiosirophycidae</taxon>
        <taxon>Thalassiosirales</taxon>
        <taxon>Skeletonemataceae</taxon>
        <taxon>Skeletonema</taxon>
        <taxon>Skeletonema marinoi-dohrnii complex</taxon>
    </lineage>
</organism>
<dbReference type="Proteomes" id="UP001224775">
    <property type="component" value="Unassembled WGS sequence"/>
</dbReference>